<organism evidence="1 2">
    <name type="scientific">Ornithinimicrobium tianjinense</name>
    <dbReference type="NCBI Taxonomy" id="1195761"/>
    <lineage>
        <taxon>Bacteria</taxon>
        <taxon>Bacillati</taxon>
        <taxon>Actinomycetota</taxon>
        <taxon>Actinomycetes</taxon>
        <taxon>Micrococcales</taxon>
        <taxon>Ornithinimicrobiaceae</taxon>
        <taxon>Ornithinimicrobium</taxon>
    </lineage>
</organism>
<accession>A0A917BEW4</accession>
<evidence type="ECO:0000313" key="1">
    <source>
        <dbReference type="EMBL" id="GGF40076.1"/>
    </source>
</evidence>
<keyword evidence="2" id="KW-1185">Reference proteome</keyword>
<dbReference type="EMBL" id="BMEM01000001">
    <property type="protein sequence ID" value="GGF40076.1"/>
    <property type="molecule type" value="Genomic_DNA"/>
</dbReference>
<protein>
    <submittedName>
        <fullName evidence="1">Uncharacterized protein</fullName>
    </submittedName>
</protein>
<proteinExistence type="predicted"/>
<reference evidence="1" key="1">
    <citation type="journal article" date="2014" name="Int. J. Syst. Evol. Microbiol.">
        <title>Complete genome sequence of Corynebacterium casei LMG S-19264T (=DSM 44701T), isolated from a smear-ripened cheese.</title>
        <authorList>
            <consortium name="US DOE Joint Genome Institute (JGI-PGF)"/>
            <person name="Walter F."/>
            <person name="Albersmeier A."/>
            <person name="Kalinowski J."/>
            <person name="Ruckert C."/>
        </authorList>
    </citation>
    <scope>NUCLEOTIDE SEQUENCE</scope>
    <source>
        <strain evidence="1">CGMCC 1.12160</strain>
    </source>
</reference>
<reference evidence="1" key="2">
    <citation type="submission" date="2020-09" db="EMBL/GenBank/DDBJ databases">
        <authorList>
            <person name="Sun Q."/>
            <person name="Zhou Y."/>
        </authorList>
    </citation>
    <scope>NUCLEOTIDE SEQUENCE</scope>
    <source>
        <strain evidence="1">CGMCC 1.12160</strain>
    </source>
</reference>
<name>A0A917BEW4_9MICO</name>
<sequence>MPKYSPVTFDAQPVEKGGEVLGYVVSGFFTRKQLETLRNFVDDDKYERSKKWRGEHQEMAKAMVNAVDGALQG</sequence>
<comment type="caution">
    <text evidence="1">The sequence shown here is derived from an EMBL/GenBank/DDBJ whole genome shotgun (WGS) entry which is preliminary data.</text>
</comment>
<dbReference type="Proteomes" id="UP000605670">
    <property type="component" value="Unassembled WGS sequence"/>
</dbReference>
<evidence type="ECO:0000313" key="2">
    <source>
        <dbReference type="Proteomes" id="UP000605670"/>
    </source>
</evidence>
<gene>
    <name evidence="1" type="ORF">GCM10011366_04610</name>
</gene>
<dbReference type="AlphaFoldDB" id="A0A917BEW4"/>